<keyword evidence="5" id="KW-1133">Transmembrane helix</keyword>
<proteinExistence type="inferred from homology"/>
<keyword evidence="16" id="KW-1185">Reference proteome</keyword>
<feature type="domain" description="PpiC" evidence="14">
    <location>
        <begin position="265"/>
        <end position="368"/>
    </location>
</feature>
<dbReference type="Gene3D" id="1.10.4030.10">
    <property type="entry name" value="Porin chaperone SurA, peptide-binding domain"/>
    <property type="match status" value="1"/>
</dbReference>
<reference evidence="15" key="1">
    <citation type="submission" date="2021-07" db="EMBL/GenBank/DDBJ databases">
        <title>New genus and species of the family Alcaligenaceae.</title>
        <authorList>
            <person name="Hahn M.W."/>
        </authorList>
    </citation>
    <scope>NUCLEOTIDE SEQUENCE</scope>
    <source>
        <strain evidence="15">LF4-65</strain>
    </source>
</reference>
<dbReference type="PROSITE" id="PS50198">
    <property type="entry name" value="PPIC_PPIASE_2"/>
    <property type="match status" value="1"/>
</dbReference>
<accession>A0A953T1G3</accession>
<dbReference type="InterPro" id="IPR000297">
    <property type="entry name" value="PPIase_PpiC"/>
</dbReference>
<evidence type="ECO:0000313" key="16">
    <source>
        <dbReference type="Proteomes" id="UP000739565"/>
    </source>
</evidence>
<dbReference type="InterPro" id="IPR052029">
    <property type="entry name" value="PpiD_chaperone"/>
</dbReference>
<evidence type="ECO:0000256" key="8">
    <source>
        <dbReference type="ARBA" id="ARBA00023235"/>
    </source>
</evidence>
<dbReference type="GO" id="GO:0003755">
    <property type="term" value="F:peptidyl-prolyl cis-trans isomerase activity"/>
    <property type="evidence" value="ECO:0007669"/>
    <property type="project" value="UniProtKB-KW"/>
</dbReference>
<protein>
    <recommendedName>
        <fullName evidence="10">Periplasmic chaperone PpiD</fullName>
    </recommendedName>
    <alternativeName>
        <fullName evidence="11">Periplasmic folding chaperone</fullName>
    </alternativeName>
</protein>
<dbReference type="GO" id="GO:0005886">
    <property type="term" value="C:plasma membrane"/>
    <property type="evidence" value="ECO:0007669"/>
    <property type="project" value="UniProtKB-SubCell"/>
</dbReference>
<evidence type="ECO:0000256" key="6">
    <source>
        <dbReference type="ARBA" id="ARBA00023136"/>
    </source>
</evidence>
<evidence type="ECO:0000256" key="12">
    <source>
        <dbReference type="PROSITE-ProRule" id="PRU00278"/>
    </source>
</evidence>
<dbReference type="Pfam" id="PF13616">
    <property type="entry name" value="Rotamase_3"/>
    <property type="match status" value="1"/>
</dbReference>
<evidence type="ECO:0000256" key="5">
    <source>
        <dbReference type="ARBA" id="ARBA00022989"/>
    </source>
</evidence>
<evidence type="ECO:0000256" key="1">
    <source>
        <dbReference type="ARBA" id="ARBA00004382"/>
    </source>
</evidence>
<keyword evidence="7" id="KW-0143">Chaperone</keyword>
<dbReference type="PANTHER" id="PTHR47529">
    <property type="entry name" value="PEPTIDYL-PROLYL CIS-TRANS ISOMERASE D"/>
    <property type="match status" value="1"/>
</dbReference>
<organism evidence="15 16">
    <name type="scientific">Zwartia hollandica</name>
    <dbReference type="NCBI Taxonomy" id="324606"/>
    <lineage>
        <taxon>Bacteria</taxon>
        <taxon>Pseudomonadati</taxon>
        <taxon>Pseudomonadota</taxon>
        <taxon>Betaproteobacteria</taxon>
        <taxon>Burkholderiales</taxon>
        <taxon>Alcaligenaceae</taxon>
        <taxon>Zwartia</taxon>
    </lineage>
</organism>
<evidence type="ECO:0000256" key="13">
    <source>
        <dbReference type="SAM" id="MobiDB-lite"/>
    </source>
</evidence>
<evidence type="ECO:0000256" key="10">
    <source>
        <dbReference type="ARBA" id="ARBA00040743"/>
    </source>
</evidence>
<feature type="region of interest" description="Disordered" evidence="13">
    <location>
        <begin position="538"/>
        <end position="557"/>
    </location>
</feature>
<dbReference type="SUPFAM" id="SSF109998">
    <property type="entry name" value="Triger factor/SurA peptide-binding domain-like"/>
    <property type="match status" value="1"/>
</dbReference>
<dbReference type="InterPro" id="IPR027304">
    <property type="entry name" value="Trigger_fact/SurA_dom_sf"/>
</dbReference>
<dbReference type="AlphaFoldDB" id="A0A953T1G3"/>
<comment type="subcellular location">
    <subcellularLocation>
        <location evidence="1">Cell inner membrane</location>
        <topology evidence="1">Single-pass type II membrane protein</topology>
        <orientation evidence="1">Periplasmic side</orientation>
    </subcellularLocation>
</comment>
<comment type="caution">
    <text evidence="15">The sequence shown here is derived from an EMBL/GenBank/DDBJ whole genome shotgun (WGS) entry which is preliminary data.</text>
</comment>
<evidence type="ECO:0000256" key="9">
    <source>
        <dbReference type="ARBA" id="ARBA00038408"/>
    </source>
</evidence>
<dbReference type="PROSITE" id="PS01096">
    <property type="entry name" value="PPIC_PPIASE_1"/>
    <property type="match status" value="1"/>
</dbReference>
<keyword evidence="3" id="KW-0997">Cell inner membrane</keyword>
<evidence type="ECO:0000313" key="15">
    <source>
        <dbReference type="EMBL" id="MBZ1349265.1"/>
    </source>
</evidence>
<evidence type="ECO:0000259" key="14">
    <source>
        <dbReference type="PROSITE" id="PS50198"/>
    </source>
</evidence>
<dbReference type="PANTHER" id="PTHR47529:SF1">
    <property type="entry name" value="PERIPLASMIC CHAPERONE PPID"/>
    <property type="match status" value="1"/>
</dbReference>
<dbReference type="RefSeq" id="WP_259659676.1">
    <property type="nucleotide sequence ID" value="NZ_JAHXRI010000001.1"/>
</dbReference>
<dbReference type="InterPro" id="IPR046357">
    <property type="entry name" value="PPIase_dom_sf"/>
</dbReference>
<evidence type="ECO:0000256" key="3">
    <source>
        <dbReference type="ARBA" id="ARBA00022519"/>
    </source>
</evidence>
<keyword evidence="4" id="KW-0812">Transmembrane</keyword>
<dbReference type="InterPro" id="IPR023058">
    <property type="entry name" value="PPIase_PpiC_CS"/>
</dbReference>
<keyword evidence="8 12" id="KW-0413">Isomerase</keyword>
<evidence type="ECO:0000256" key="7">
    <source>
        <dbReference type="ARBA" id="ARBA00023186"/>
    </source>
</evidence>
<dbReference type="Gene3D" id="3.10.50.40">
    <property type="match status" value="1"/>
</dbReference>
<evidence type="ECO:0000256" key="4">
    <source>
        <dbReference type="ARBA" id="ARBA00022692"/>
    </source>
</evidence>
<gene>
    <name evidence="15" type="ORF">KZZ10_01270</name>
</gene>
<keyword evidence="6" id="KW-0472">Membrane</keyword>
<dbReference type="Pfam" id="PF13624">
    <property type="entry name" value="SurA_N_3"/>
    <property type="match status" value="1"/>
</dbReference>
<sequence>MFDFIRNHRRWMQLILLLLILPSFVFFGLEGYTSFMSKEPDLATVDGQPITLGEFNRARTAQLEQYRSALGAQFDPAAFDTPLFREQLFNTLVDQRTVAAAASKGRYSVSDETLRRTIAGIPAVQQDGQFSSERYRQVLAAQGMTPASFELGLRRDLAIAQVLQPIGLTARVPTEVARNILALVTEKRVVSRQVFAAESFVKSVEVSDADIKSWYDTNQDQLRIPENVDVQYLVLNEEAATKDVKVSEADIESFYKQNQARYGQPERRRVSHILIEVPASADEATKSKAKERAEDIAKRAVASPKDFAALAKEFSQDSGSASQGGDLGWISKNMLVPQVEQAVFELEAGKISGVIESPFGFHVLNVLELQPASVKPLADVKEDVALEIRKQLAAERFADLAGKLTNLVYDQRDSLKPIADALNLKIETVAGLSRDGLLPTQQRDSSSQPSEAAQMILGNPKVRQAAFSNDVLKEKLNSGVIELSPDVIVALRVDQVHPSRVPALDKVSARIRDILVEQRALAAAEAAGSKELNTLKADKPAEPAGFAPPMTVTRQSPDKLTREELEVVMSASAKALPLYLGVKGSNQYSILMLTKVEEAAAPDAAQVSQLQLQLAQAWGAAEEQAALKILRQTYKVKVLPDAAKVISGELDAARL</sequence>
<name>A0A953T1G3_9BURK</name>
<dbReference type="EMBL" id="JAHXRI010000001">
    <property type="protein sequence ID" value="MBZ1349265.1"/>
    <property type="molecule type" value="Genomic_DNA"/>
</dbReference>
<evidence type="ECO:0000256" key="11">
    <source>
        <dbReference type="ARBA" id="ARBA00042775"/>
    </source>
</evidence>
<keyword evidence="2" id="KW-1003">Cell membrane</keyword>
<dbReference type="SUPFAM" id="SSF54534">
    <property type="entry name" value="FKBP-like"/>
    <property type="match status" value="1"/>
</dbReference>
<comment type="similarity">
    <text evidence="9">Belongs to the PpiD chaperone family.</text>
</comment>
<dbReference type="Proteomes" id="UP000739565">
    <property type="component" value="Unassembled WGS sequence"/>
</dbReference>
<evidence type="ECO:0000256" key="2">
    <source>
        <dbReference type="ARBA" id="ARBA00022475"/>
    </source>
</evidence>
<keyword evidence="12" id="KW-0697">Rotamase</keyword>